<dbReference type="Gene3D" id="3.40.50.300">
    <property type="entry name" value="P-loop containing nucleotide triphosphate hydrolases"/>
    <property type="match status" value="1"/>
</dbReference>
<dbReference type="Proteomes" id="UP000475666">
    <property type="component" value="Unassembled WGS sequence"/>
</dbReference>
<dbReference type="InterPro" id="IPR016300">
    <property type="entry name" value="ATPase_ArsA/GET3"/>
</dbReference>
<dbReference type="InterPro" id="IPR025723">
    <property type="entry name" value="ArsA/GET3_ATPase-like"/>
</dbReference>
<dbReference type="RefSeq" id="WP_275413690.1">
    <property type="nucleotide sequence ID" value="NZ_JAAGMQ010000252.1"/>
</dbReference>
<reference evidence="3 4" key="1">
    <citation type="submission" date="2020-01" db="EMBL/GenBank/DDBJ databases">
        <title>Insect and environment-associated Actinomycetes.</title>
        <authorList>
            <person name="Currrie C."/>
            <person name="Chevrette M."/>
            <person name="Carlson C."/>
            <person name="Stubbendieck R."/>
            <person name="Wendt-Pienkowski E."/>
        </authorList>
    </citation>
    <scope>NUCLEOTIDE SEQUENCE [LARGE SCALE GENOMIC DNA]</scope>
    <source>
        <strain evidence="3 4">SID7739</strain>
    </source>
</reference>
<dbReference type="InterPro" id="IPR027417">
    <property type="entry name" value="P-loop_NTPase"/>
</dbReference>
<dbReference type="PANTHER" id="PTHR10803">
    <property type="entry name" value="ARSENICAL PUMP-DRIVING ATPASE ARSENITE-TRANSLOCATING ATPASE"/>
    <property type="match status" value="1"/>
</dbReference>
<comment type="similarity">
    <text evidence="1">Belongs to the arsA ATPase family.</text>
</comment>
<dbReference type="PANTHER" id="PTHR10803:SF3">
    <property type="entry name" value="ATPASE GET3"/>
    <property type="match status" value="1"/>
</dbReference>
<dbReference type="AlphaFoldDB" id="A0A6G3T977"/>
<evidence type="ECO:0000313" key="4">
    <source>
        <dbReference type="Proteomes" id="UP000475666"/>
    </source>
</evidence>
<evidence type="ECO:0000313" key="3">
    <source>
        <dbReference type="EMBL" id="NEC33299.1"/>
    </source>
</evidence>
<evidence type="ECO:0000259" key="2">
    <source>
        <dbReference type="Pfam" id="PF02374"/>
    </source>
</evidence>
<feature type="non-terminal residue" evidence="3">
    <location>
        <position position="98"/>
    </location>
</feature>
<dbReference type="SUPFAM" id="SSF52540">
    <property type="entry name" value="P-loop containing nucleoside triphosphate hydrolases"/>
    <property type="match status" value="1"/>
</dbReference>
<accession>A0A6G3T977</accession>
<sequence>MRTLLITGPGGAGRTTVAAATALTAARQGTRTLLLGTDRDDTLGAALGVRTGPAPTPVEPGLTAWRPDAAQGFRDALAALQDRAASALDLLGASRLDP</sequence>
<evidence type="ECO:0000256" key="1">
    <source>
        <dbReference type="ARBA" id="ARBA00011040"/>
    </source>
</evidence>
<dbReference type="Pfam" id="PF02374">
    <property type="entry name" value="ArsA_ATPase"/>
    <property type="match status" value="1"/>
</dbReference>
<gene>
    <name evidence="3" type="ORF">G3I66_08920</name>
</gene>
<protein>
    <submittedName>
        <fullName evidence="3">ArsA family ATPase</fullName>
    </submittedName>
</protein>
<name>A0A6G3T977_9ACTN</name>
<dbReference type="EMBL" id="JAAGMQ010000252">
    <property type="protein sequence ID" value="NEC33299.1"/>
    <property type="molecule type" value="Genomic_DNA"/>
</dbReference>
<organism evidence="3 4">
    <name type="scientific">Streptomyces rubrogriseus</name>
    <dbReference type="NCBI Taxonomy" id="194673"/>
    <lineage>
        <taxon>Bacteria</taxon>
        <taxon>Bacillati</taxon>
        <taxon>Actinomycetota</taxon>
        <taxon>Actinomycetes</taxon>
        <taxon>Kitasatosporales</taxon>
        <taxon>Streptomycetaceae</taxon>
        <taxon>Streptomyces</taxon>
        <taxon>Streptomyces violaceoruber group</taxon>
    </lineage>
</organism>
<dbReference type="GO" id="GO:0016887">
    <property type="term" value="F:ATP hydrolysis activity"/>
    <property type="evidence" value="ECO:0007669"/>
    <property type="project" value="InterPro"/>
</dbReference>
<feature type="domain" description="ArsA/GET3 Anion-transporting ATPase-like" evidence="2">
    <location>
        <begin position="1"/>
        <end position="79"/>
    </location>
</feature>
<comment type="caution">
    <text evidence="3">The sequence shown here is derived from an EMBL/GenBank/DDBJ whole genome shotgun (WGS) entry which is preliminary data.</text>
</comment>
<proteinExistence type="inferred from homology"/>
<dbReference type="GO" id="GO:0005524">
    <property type="term" value="F:ATP binding"/>
    <property type="evidence" value="ECO:0007669"/>
    <property type="project" value="InterPro"/>
</dbReference>